<dbReference type="InterPro" id="IPR026988">
    <property type="entry name" value="YaaC-like"/>
</dbReference>
<dbReference type="RefSeq" id="WP_042528638.1">
    <property type="nucleotide sequence ID" value="NZ_CAXOIH010000022.1"/>
</dbReference>
<evidence type="ECO:0000313" key="1">
    <source>
        <dbReference type="EMBL" id="CEI80287.1"/>
    </source>
</evidence>
<name>A0A0A1MKU1_9BACI</name>
<evidence type="ECO:0000313" key="2">
    <source>
        <dbReference type="Proteomes" id="UP000040453"/>
    </source>
</evidence>
<dbReference type="STRING" id="545501.BN997_00090"/>
<dbReference type="Pfam" id="PF14175">
    <property type="entry name" value="YaaC"/>
    <property type="match status" value="1"/>
</dbReference>
<organism evidence="1 2">
    <name type="scientific">Oceanobacillus oncorhynchi</name>
    <dbReference type="NCBI Taxonomy" id="545501"/>
    <lineage>
        <taxon>Bacteria</taxon>
        <taxon>Bacillati</taxon>
        <taxon>Bacillota</taxon>
        <taxon>Bacilli</taxon>
        <taxon>Bacillales</taxon>
        <taxon>Bacillaceae</taxon>
        <taxon>Oceanobacillus</taxon>
    </lineage>
</organism>
<keyword evidence="2" id="KW-1185">Reference proteome</keyword>
<reference evidence="1 2" key="1">
    <citation type="submission" date="2014-11" db="EMBL/GenBank/DDBJ databases">
        <authorList>
            <person name="Urmite Genomes Urmite Genomes"/>
        </authorList>
    </citation>
    <scope>NUCLEOTIDE SEQUENCE [LARGE SCALE GENOMIC DNA]</scope>
    <source>
        <strain evidence="1 2">Oc5</strain>
    </source>
</reference>
<dbReference type="Proteomes" id="UP000040453">
    <property type="component" value="Unassembled WGS sequence"/>
</dbReference>
<accession>A0A0A1MKU1</accession>
<sequence length="314" mass="37373">MLHVEDLYPFLTTQENAQNYLKKSYSFLREAQAKSYQNSSAFIHYIHNGTCFMESSRQSSVLVQPVLSFYGMTHLLKGWLLSKRPDYPETTAVLAHGLTARKRKRKDYRFIEDEVKLQQKGLFPYVSRHLFSLYPFPLERVSMRLLLASIPELSNIWQLYQEESMIIIGNKNSKLLRFPNRILDGFYLKEDTFVERIRAFLPPIEDIQQKKEELQLYLTGPVKDWDGPFRYDLHNEAIYFPANRANYFPYSEILVHYLLLFNLSMICRYETEWWGELMQMKADREYPLIQRFLTVTQQKTPALIGHHLLQNFKE</sequence>
<dbReference type="EMBL" id="CDGG01000001">
    <property type="protein sequence ID" value="CEI80287.1"/>
    <property type="molecule type" value="Genomic_DNA"/>
</dbReference>
<proteinExistence type="predicted"/>
<gene>
    <name evidence="1" type="ORF">BN997_00090</name>
</gene>
<dbReference type="OrthoDB" id="2380109at2"/>
<protein>
    <recommendedName>
        <fullName evidence="3">YaaC-like Protein</fullName>
    </recommendedName>
</protein>
<evidence type="ECO:0008006" key="3">
    <source>
        <dbReference type="Google" id="ProtNLM"/>
    </source>
</evidence>
<dbReference type="AlphaFoldDB" id="A0A0A1MKU1"/>